<proteinExistence type="predicted"/>
<evidence type="ECO:0000313" key="3">
    <source>
        <dbReference type="Proteomes" id="UP000250043"/>
    </source>
</evidence>
<name>A0A8E2DRA7_9APHY</name>
<evidence type="ECO:0000256" key="1">
    <source>
        <dbReference type="SAM" id="MobiDB-lite"/>
    </source>
</evidence>
<keyword evidence="3" id="KW-1185">Reference proteome</keyword>
<sequence>MSMFADIKNHRNFRAYSRIARSVLWLRAAWLLGLFRAAASESITAFLSCLKTTSVAASCVQCVRPVAQPAEVGRTGAPGLIEYPEDRCRRLSPHVCPALTADLWQMQIPYDISIRWPDRVSLEHKMLSSEQIYCHRHGTKVFQVQEGRKIDGSSQHPAPAALNRRDTAADRSGLASVKIVPSGNVGARCRPKSLPGTCRALAF</sequence>
<organism evidence="2 3">
    <name type="scientific">Obba rivulosa</name>
    <dbReference type="NCBI Taxonomy" id="1052685"/>
    <lineage>
        <taxon>Eukaryota</taxon>
        <taxon>Fungi</taxon>
        <taxon>Dikarya</taxon>
        <taxon>Basidiomycota</taxon>
        <taxon>Agaricomycotina</taxon>
        <taxon>Agaricomycetes</taxon>
        <taxon>Polyporales</taxon>
        <taxon>Gelatoporiaceae</taxon>
        <taxon>Obba</taxon>
    </lineage>
</organism>
<protein>
    <submittedName>
        <fullName evidence="2">Uncharacterized protein</fullName>
    </submittedName>
</protein>
<reference evidence="2 3" key="1">
    <citation type="submission" date="2016-07" db="EMBL/GenBank/DDBJ databases">
        <title>Draft genome of the white-rot fungus Obba rivulosa 3A-2.</title>
        <authorList>
            <consortium name="DOE Joint Genome Institute"/>
            <person name="Miettinen O."/>
            <person name="Riley R."/>
            <person name="Acob R."/>
            <person name="Barry K."/>
            <person name="Cullen D."/>
            <person name="De Vries R."/>
            <person name="Hainaut M."/>
            <person name="Hatakka A."/>
            <person name="Henrissat B."/>
            <person name="Hilden K."/>
            <person name="Kuo R."/>
            <person name="Labutti K."/>
            <person name="Lipzen A."/>
            <person name="Makela M.R."/>
            <person name="Sandor L."/>
            <person name="Spatafora J.W."/>
            <person name="Grigoriev I.V."/>
            <person name="Hibbett D.S."/>
        </authorList>
    </citation>
    <scope>NUCLEOTIDE SEQUENCE [LARGE SCALE GENOMIC DNA]</scope>
    <source>
        <strain evidence="2 3">3A-2</strain>
    </source>
</reference>
<dbReference type="AlphaFoldDB" id="A0A8E2DRA7"/>
<accession>A0A8E2DRA7</accession>
<gene>
    <name evidence="2" type="ORF">OBBRIDRAFT_143789</name>
</gene>
<evidence type="ECO:0000313" key="2">
    <source>
        <dbReference type="EMBL" id="OCH94414.1"/>
    </source>
</evidence>
<dbReference type="Proteomes" id="UP000250043">
    <property type="component" value="Unassembled WGS sequence"/>
</dbReference>
<feature type="region of interest" description="Disordered" evidence="1">
    <location>
        <begin position="149"/>
        <end position="169"/>
    </location>
</feature>
<dbReference type="EMBL" id="KV722344">
    <property type="protein sequence ID" value="OCH94414.1"/>
    <property type="molecule type" value="Genomic_DNA"/>
</dbReference>